<feature type="transmembrane region" description="Helical" evidence="3">
    <location>
        <begin position="258"/>
        <end position="281"/>
    </location>
</feature>
<feature type="transmembrane region" description="Helical" evidence="3">
    <location>
        <begin position="134"/>
        <end position="154"/>
    </location>
</feature>
<keyword evidence="3" id="KW-0812">Transmembrane</keyword>
<feature type="transmembrane region" description="Helical" evidence="3">
    <location>
        <begin position="166"/>
        <end position="188"/>
    </location>
</feature>
<evidence type="ECO:0000256" key="1">
    <source>
        <dbReference type="ARBA" id="ARBA00009617"/>
    </source>
</evidence>
<sequence>MASIPLHDAPRAAPRRTRSRGGDEPAGIAGARLLGFGSLAIPLSGAGLPLTLFVPQVYASHFGLSLATIGFIFFLGRFWDVAADPIVGMLSDRTRTRFGRRRPWIAAGGALFGIGAALLFFPPAHIPTAYLADALFVFYAGWTMIEIPFSAWAGELSAHYHERTRIVTYQQTMRALGLLLVLILPTLIDQWRPADGVLKLHAAGVFILLTLPPALLLSLGVIGEPAAPARPAQRTGAWRAATLIFRDRLLLRVLASDVAVTAGQSIRAGLIAFFCVSYMGLPQWASGLYLLQFVFGVAAGPIWLAIGRRLGKRETAIAGELAQAAINVALLAVFPDMLWLLIALAVAQGLTQGSGNLMLRAMVADVADAHELRTGHNRTGLFFSVFSLASKSGPALGIGIALPVLAWLGFQPRGASAPAALEALKYVFALGPAVAHIISASLIWRFPIDQTRHAAIRAALEARGTPRPGAFPA</sequence>
<dbReference type="GO" id="GO:0015293">
    <property type="term" value="F:symporter activity"/>
    <property type="evidence" value="ECO:0007669"/>
    <property type="project" value="InterPro"/>
</dbReference>
<dbReference type="PANTHER" id="PTHR11328:SF24">
    <property type="entry name" value="MAJOR FACILITATOR SUPERFAMILY (MFS) PROFILE DOMAIN-CONTAINING PROTEIN"/>
    <property type="match status" value="1"/>
</dbReference>
<dbReference type="RefSeq" id="WP_066710391.1">
    <property type="nucleotide sequence ID" value="NZ_JBHIWA010000011.1"/>
</dbReference>
<reference evidence="4 5" key="1">
    <citation type="submission" date="2017-09" db="EMBL/GenBank/DDBJ databases">
        <title>Sphingomonas adhaesiva DSM 7418, whole genome shotgun sequence.</title>
        <authorList>
            <person name="Feng G."/>
            <person name="Zhu H."/>
        </authorList>
    </citation>
    <scope>NUCLEOTIDE SEQUENCE [LARGE SCALE GENOMIC DNA]</scope>
    <source>
        <strain evidence="4 5">DSM 7418</strain>
    </source>
</reference>
<evidence type="ECO:0000313" key="4">
    <source>
        <dbReference type="EMBL" id="PCG14565.1"/>
    </source>
</evidence>
<keyword evidence="3" id="KW-0472">Membrane</keyword>
<dbReference type="Gene3D" id="1.20.1250.20">
    <property type="entry name" value="MFS general substrate transporter like domains"/>
    <property type="match status" value="2"/>
</dbReference>
<feature type="transmembrane region" description="Helical" evidence="3">
    <location>
        <begin position="62"/>
        <end position="83"/>
    </location>
</feature>
<dbReference type="SUPFAM" id="SSF103473">
    <property type="entry name" value="MFS general substrate transporter"/>
    <property type="match status" value="1"/>
</dbReference>
<dbReference type="GO" id="GO:0008643">
    <property type="term" value="P:carbohydrate transport"/>
    <property type="evidence" value="ECO:0007669"/>
    <property type="project" value="InterPro"/>
</dbReference>
<protein>
    <submittedName>
        <fullName evidence="4">Sodium:melibiose symporter</fullName>
    </submittedName>
</protein>
<dbReference type="Proteomes" id="UP000218323">
    <property type="component" value="Unassembled WGS sequence"/>
</dbReference>
<keyword evidence="3" id="KW-1133">Transmembrane helix</keyword>
<organism evidence="4 5">
    <name type="scientific">Sphingomonas adhaesiva</name>
    <dbReference type="NCBI Taxonomy" id="28212"/>
    <lineage>
        <taxon>Bacteria</taxon>
        <taxon>Pseudomonadati</taxon>
        <taxon>Pseudomonadota</taxon>
        <taxon>Alphaproteobacteria</taxon>
        <taxon>Sphingomonadales</taxon>
        <taxon>Sphingomonadaceae</taxon>
        <taxon>Sphingomonas</taxon>
    </lineage>
</organism>
<keyword evidence="5" id="KW-1185">Reference proteome</keyword>
<feature type="transmembrane region" description="Helical" evidence="3">
    <location>
        <begin position="287"/>
        <end position="305"/>
    </location>
</feature>
<feature type="transmembrane region" description="Helical" evidence="3">
    <location>
        <begin position="200"/>
        <end position="222"/>
    </location>
</feature>
<evidence type="ECO:0000313" key="5">
    <source>
        <dbReference type="Proteomes" id="UP000218323"/>
    </source>
</evidence>
<comment type="similarity">
    <text evidence="1">Belongs to the sodium:galactoside symporter (TC 2.A.2) family.</text>
</comment>
<comment type="caution">
    <text evidence="4">The sequence shown here is derived from an EMBL/GenBank/DDBJ whole genome shotgun (WGS) entry which is preliminary data.</text>
</comment>
<dbReference type="InterPro" id="IPR036259">
    <property type="entry name" value="MFS_trans_sf"/>
</dbReference>
<dbReference type="AlphaFoldDB" id="A0A2A4I7U9"/>
<name>A0A2A4I7U9_9SPHN</name>
<feature type="transmembrane region" description="Helical" evidence="3">
    <location>
        <begin position="104"/>
        <end position="122"/>
    </location>
</feature>
<feature type="transmembrane region" description="Helical" evidence="3">
    <location>
        <begin position="426"/>
        <end position="444"/>
    </location>
</feature>
<dbReference type="InterPro" id="IPR039672">
    <property type="entry name" value="MFS_2"/>
</dbReference>
<evidence type="ECO:0000256" key="2">
    <source>
        <dbReference type="SAM" id="MobiDB-lite"/>
    </source>
</evidence>
<proteinExistence type="inferred from homology"/>
<feature type="region of interest" description="Disordered" evidence="2">
    <location>
        <begin position="1"/>
        <end position="24"/>
    </location>
</feature>
<evidence type="ECO:0000256" key="3">
    <source>
        <dbReference type="SAM" id="Phobius"/>
    </source>
</evidence>
<dbReference type="GO" id="GO:0005886">
    <property type="term" value="C:plasma membrane"/>
    <property type="evidence" value="ECO:0007669"/>
    <property type="project" value="TreeGrafter"/>
</dbReference>
<gene>
    <name evidence="4" type="ORF">COA07_08565</name>
</gene>
<dbReference type="EMBL" id="NWVC01000003">
    <property type="protein sequence ID" value="PCG14565.1"/>
    <property type="molecule type" value="Genomic_DNA"/>
</dbReference>
<dbReference type="Pfam" id="PF13347">
    <property type="entry name" value="MFS_2"/>
    <property type="match status" value="1"/>
</dbReference>
<dbReference type="PANTHER" id="PTHR11328">
    <property type="entry name" value="MAJOR FACILITATOR SUPERFAMILY DOMAIN-CONTAINING PROTEIN"/>
    <property type="match status" value="1"/>
</dbReference>
<accession>A0A2A4I7U9</accession>